<evidence type="ECO:0008006" key="3">
    <source>
        <dbReference type="Google" id="ProtNLM"/>
    </source>
</evidence>
<dbReference type="Proteomes" id="UP000193061">
    <property type="component" value="Unassembled WGS sequence"/>
</dbReference>
<dbReference type="AlphaFoldDB" id="A0A1X6ZAL5"/>
<dbReference type="EMBL" id="FWFX01000006">
    <property type="protein sequence ID" value="SLN45419.1"/>
    <property type="molecule type" value="Genomic_DNA"/>
</dbReference>
<evidence type="ECO:0000313" key="2">
    <source>
        <dbReference type="Proteomes" id="UP000193061"/>
    </source>
</evidence>
<dbReference type="InterPro" id="IPR014955">
    <property type="entry name" value="DUF1826"/>
</dbReference>
<reference evidence="1 2" key="1">
    <citation type="submission" date="2017-03" db="EMBL/GenBank/DDBJ databases">
        <authorList>
            <person name="Afonso C.L."/>
            <person name="Miller P.J."/>
            <person name="Scott M.A."/>
            <person name="Spackman E."/>
            <person name="Goraichik I."/>
            <person name="Dimitrov K.M."/>
            <person name="Suarez D.L."/>
            <person name="Swayne D.E."/>
        </authorList>
    </citation>
    <scope>NUCLEOTIDE SEQUENCE [LARGE SCALE GENOMIC DNA]</scope>
    <source>
        <strain evidence="1 2">CECT 7450</strain>
    </source>
</reference>
<gene>
    <name evidence="1" type="ORF">ROA7450_02193</name>
</gene>
<organism evidence="1 2">
    <name type="scientific">Roseovarius albus</name>
    <dbReference type="NCBI Taxonomy" id="1247867"/>
    <lineage>
        <taxon>Bacteria</taxon>
        <taxon>Pseudomonadati</taxon>
        <taxon>Pseudomonadota</taxon>
        <taxon>Alphaproteobacteria</taxon>
        <taxon>Rhodobacterales</taxon>
        <taxon>Roseobacteraceae</taxon>
        <taxon>Roseovarius</taxon>
    </lineage>
</organism>
<dbReference type="RefSeq" id="WP_085805717.1">
    <property type="nucleotide sequence ID" value="NZ_FWFX01000006.1"/>
</dbReference>
<accession>A0A1X6ZAL5</accession>
<proteinExistence type="predicted"/>
<evidence type="ECO:0000313" key="1">
    <source>
        <dbReference type="EMBL" id="SLN45419.1"/>
    </source>
</evidence>
<sequence length="219" mass="24242">MNLVHKVAQDTFDGVAIVETPEELVNIHRLGCSAAIWRRTPLHEFQTWIDTLEADVLPTARMILKPERVHAALVDLIHICGTPDCRECHMLSGDIAAMAALFAEVMGVDYLRLNLGAPLNCDLRGFHVDAVTARLVCTYRGAGTQYGKSVRGREPESYSNVPTGSPIILRGKLWPKPSATNILYRTPPFQDPNETRLQLVLEPVMDLEVGPANTPKTIH</sequence>
<keyword evidence="2" id="KW-1185">Reference proteome</keyword>
<dbReference type="OrthoDB" id="5342505at2"/>
<protein>
    <recommendedName>
        <fullName evidence="3">DUF1826 domain-containing protein</fullName>
    </recommendedName>
</protein>
<dbReference type="Pfam" id="PF08856">
    <property type="entry name" value="DUF1826"/>
    <property type="match status" value="1"/>
</dbReference>
<name>A0A1X6ZAL5_9RHOB</name>